<accession>A0ABN8QGC5</accession>
<gene>
    <name evidence="2" type="ORF">PLOB_00005842</name>
</gene>
<evidence type="ECO:0000313" key="2">
    <source>
        <dbReference type="EMBL" id="CAH3163486.1"/>
    </source>
</evidence>
<name>A0ABN8QGC5_9CNID</name>
<protein>
    <recommendedName>
        <fullName evidence="1">C2H2-type domain-containing protein</fullName>
    </recommendedName>
</protein>
<evidence type="ECO:0000259" key="1">
    <source>
        <dbReference type="PROSITE" id="PS00028"/>
    </source>
</evidence>
<sequence length="58" mass="6718">MCLKHVEKYIMASEVELQSALSTDGFHCRVDGCDRSYIHHSARVKHEDSQHGLVKDRY</sequence>
<dbReference type="Proteomes" id="UP001159405">
    <property type="component" value="Unassembled WGS sequence"/>
</dbReference>
<dbReference type="InterPro" id="IPR013087">
    <property type="entry name" value="Znf_C2H2_type"/>
</dbReference>
<dbReference type="PROSITE" id="PS00028">
    <property type="entry name" value="ZINC_FINGER_C2H2_1"/>
    <property type="match status" value="1"/>
</dbReference>
<dbReference type="EMBL" id="CALNXK010000126">
    <property type="protein sequence ID" value="CAH3163486.1"/>
    <property type="molecule type" value="Genomic_DNA"/>
</dbReference>
<proteinExistence type="predicted"/>
<organism evidence="2 3">
    <name type="scientific">Porites lobata</name>
    <dbReference type="NCBI Taxonomy" id="104759"/>
    <lineage>
        <taxon>Eukaryota</taxon>
        <taxon>Metazoa</taxon>
        <taxon>Cnidaria</taxon>
        <taxon>Anthozoa</taxon>
        <taxon>Hexacorallia</taxon>
        <taxon>Scleractinia</taxon>
        <taxon>Fungiina</taxon>
        <taxon>Poritidae</taxon>
        <taxon>Porites</taxon>
    </lineage>
</organism>
<reference evidence="2 3" key="1">
    <citation type="submission" date="2022-05" db="EMBL/GenBank/DDBJ databases">
        <authorList>
            <consortium name="Genoscope - CEA"/>
            <person name="William W."/>
        </authorList>
    </citation>
    <scope>NUCLEOTIDE SEQUENCE [LARGE SCALE GENOMIC DNA]</scope>
</reference>
<evidence type="ECO:0000313" key="3">
    <source>
        <dbReference type="Proteomes" id="UP001159405"/>
    </source>
</evidence>
<comment type="caution">
    <text evidence="2">The sequence shown here is derived from an EMBL/GenBank/DDBJ whole genome shotgun (WGS) entry which is preliminary data.</text>
</comment>
<feature type="domain" description="C2H2-type" evidence="1">
    <location>
        <begin position="28"/>
        <end position="51"/>
    </location>
</feature>
<keyword evidence="3" id="KW-1185">Reference proteome</keyword>